<dbReference type="InterPro" id="IPR005467">
    <property type="entry name" value="His_kinase_dom"/>
</dbReference>
<dbReference type="InterPro" id="IPR029016">
    <property type="entry name" value="GAF-like_dom_sf"/>
</dbReference>
<dbReference type="SMART" id="SM00388">
    <property type="entry name" value="HisKA"/>
    <property type="match status" value="1"/>
</dbReference>
<dbReference type="InterPro" id="IPR027417">
    <property type="entry name" value="P-loop_NTPase"/>
</dbReference>
<dbReference type="FunFam" id="3.40.50.300:FF:000483">
    <property type="entry name" value="Sensor histidine kinase KdpD"/>
    <property type="match status" value="1"/>
</dbReference>
<dbReference type="Proteomes" id="UP000250086">
    <property type="component" value="Unassembled WGS sequence"/>
</dbReference>
<evidence type="ECO:0000256" key="3">
    <source>
        <dbReference type="ARBA" id="ARBA00012438"/>
    </source>
</evidence>
<dbReference type="Pfam" id="PF02702">
    <property type="entry name" value="KdpD"/>
    <property type="match status" value="1"/>
</dbReference>
<dbReference type="EC" id="2.7.13.3" evidence="3"/>
<dbReference type="AlphaFoldDB" id="A0A2X0VBQ6"/>
<keyword evidence="11" id="KW-0902">Two-component regulatory system</keyword>
<sequence length="875" mass="97945">MSDTKANARALLEKQALHKRGHLKIFLGMAPGVGKTFAMLTEAHELRDKGLDVVIGLVDTHGRADTAALVEGLELISRKKIIYEGHCFEELDVKAIIQRHPAIVIVDEMAHSNVPGSVHKKRWQDIEELLNEGINVYTALNIQHLESLNDIVSRVTGVKVSETIPDNVFDRASEVRLVDLPPDDLIERLNEGKIYLNEVIRHASDNYFKKSNLMALRELTLRSMVGRVDLQVKRNGAIGKTSSTGYGLMLLIDSITSQEAIREALRMARAMSSRLHCVCIDSAALLDDKQELSEIMAFASSLGAKTDALTGDFPYCIKDYANANNINVILLIPQSQRDLVKKRRLINTHMPNMSIITLPYSVKKVSIVQKLIATFKHTVNGVNDFVFSFILTGLITLLLVYLSDYIKEANLIMFYLLLTLFVAVKYGMIVSIFTSVLSVACFDLFIVNPRLSFAIADIEYLITFATILVVGIVSARLVTHSRYLSNNASMREKQTRILYTASKNLSKAMDDIEAFRQIQNILKEHLNIVSEFWKSSSDGQCIRLMTELKNVDKGLINYVQTHKKEAGFGTYTLSQSRYLYLPIMISNRLYAIAVLELQFAQQWSDPVNSRLLQALLTLLKQCLEKIVSEEESKTLLMNIEAERMRHTLIQSLSHDLKTPLSALMASAELLSNKLSVNDIKEAYEISKSVVDDSKRMVRLMSNLLDMAKLQSGQVVLNKQWLPAQEIIGSALKNFKDIACDYTVNIDIEPDCPFFYADPILIDRLLSNLLDNAFKYTNKGSCINVEAKERGDKLTLSVTDNGPGFADNNTQKLFDPFRRGGRESKISGIGLGLAICKTIARAHDSELLAFNAPEGGAAFVLVMPLVTMPYTEDIFM</sequence>
<proteinExistence type="predicted"/>
<dbReference type="InterPro" id="IPR004358">
    <property type="entry name" value="Sig_transdc_His_kin-like_C"/>
</dbReference>
<evidence type="ECO:0000313" key="16">
    <source>
        <dbReference type="Proteomes" id="UP000250086"/>
    </source>
</evidence>
<name>A0A2X0VBQ6_9GAMM</name>
<evidence type="ECO:0000256" key="4">
    <source>
        <dbReference type="ARBA" id="ARBA00022553"/>
    </source>
</evidence>
<comment type="subcellular location">
    <subcellularLocation>
        <location evidence="2">Membrane</location>
        <topology evidence="2">Multi-pass membrane protein</topology>
    </subcellularLocation>
</comment>
<evidence type="ECO:0000259" key="14">
    <source>
        <dbReference type="PROSITE" id="PS50109"/>
    </source>
</evidence>
<keyword evidence="6 13" id="KW-0812">Transmembrane</keyword>
<evidence type="ECO:0000256" key="6">
    <source>
        <dbReference type="ARBA" id="ARBA00022692"/>
    </source>
</evidence>
<keyword evidence="7" id="KW-0547">Nucleotide-binding</keyword>
<dbReference type="InterPro" id="IPR052023">
    <property type="entry name" value="Histidine_kinase_KdpD"/>
</dbReference>
<organism evidence="15 16">
    <name type="scientific">Anaerobiospirillum thomasii</name>
    <dbReference type="NCBI Taxonomy" id="179995"/>
    <lineage>
        <taxon>Bacteria</taxon>
        <taxon>Pseudomonadati</taxon>
        <taxon>Pseudomonadota</taxon>
        <taxon>Gammaproteobacteria</taxon>
        <taxon>Aeromonadales</taxon>
        <taxon>Succinivibrionaceae</taxon>
        <taxon>Anaerobiospirillum</taxon>
    </lineage>
</organism>
<dbReference type="GO" id="GO:0005886">
    <property type="term" value="C:plasma membrane"/>
    <property type="evidence" value="ECO:0007669"/>
    <property type="project" value="TreeGrafter"/>
</dbReference>
<dbReference type="Gene3D" id="1.10.287.130">
    <property type="match status" value="1"/>
</dbReference>
<dbReference type="Pfam" id="PF13493">
    <property type="entry name" value="DUF4118"/>
    <property type="match status" value="1"/>
</dbReference>
<dbReference type="CDD" id="cd00075">
    <property type="entry name" value="HATPase"/>
    <property type="match status" value="1"/>
</dbReference>
<keyword evidence="9" id="KW-0067">ATP-binding</keyword>
<dbReference type="EMBL" id="UAPV01000001">
    <property type="protein sequence ID" value="SPT70255.1"/>
    <property type="molecule type" value="Genomic_DNA"/>
</dbReference>
<dbReference type="RefSeq" id="WP_113744350.1">
    <property type="nucleotide sequence ID" value="NZ_UAPV01000001.1"/>
</dbReference>
<keyword evidence="8" id="KW-0418">Kinase</keyword>
<accession>A0A2X0VBQ6</accession>
<evidence type="ECO:0000256" key="10">
    <source>
        <dbReference type="ARBA" id="ARBA00022989"/>
    </source>
</evidence>
<keyword evidence="10 13" id="KW-1133">Transmembrane helix</keyword>
<dbReference type="PRINTS" id="PR00344">
    <property type="entry name" value="BCTRLSENSOR"/>
</dbReference>
<evidence type="ECO:0000256" key="7">
    <source>
        <dbReference type="ARBA" id="ARBA00022741"/>
    </source>
</evidence>
<protein>
    <recommendedName>
        <fullName evidence="3">histidine kinase</fullName>
        <ecNumber evidence="3">2.7.13.3</ecNumber>
    </recommendedName>
</protein>
<gene>
    <name evidence="15" type="primary">kdpD</name>
    <name evidence="15" type="ORF">NCTC13093_01664</name>
</gene>
<dbReference type="Pfam" id="PF00512">
    <property type="entry name" value="HisKA"/>
    <property type="match status" value="1"/>
</dbReference>
<evidence type="ECO:0000256" key="13">
    <source>
        <dbReference type="SAM" id="Phobius"/>
    </source>
</evidence>
<dbReference type="Gene3D" id="1.20.120.620">
    <property type="entry name" value="Backbone structure of the membrane domain of e. Coli histidine kinase receptor kdpd"/>
    <property type="match status" value="1"/>
</dbReference>
<dbReference type="GO" id="GO:0005737">
    <property type="term" value="C:cytoplasm"/>
    <property type="evidence" value="ECO:0007669"/>
    <property type="project" value="UniProtKB-ARBA"/>
</dbReference>
<dbReference type="InterPro" id="IPR003852">
    <property type="entry name" value="Sig_transdc_His_kinase_KdpD_N"/>
</dbReference>
<dbReference type="InterPro" id="IPR036097">
    <property type="entry name" value="HisK_dim/P_sf"/>
</dbReference>
<dbReference type="Gene3D" id="3.30.565.10">
    <property type="entry name" value="Histidine kinase-like ATPase, C-terminal domain"/>
    <property type="match status" value="1"/>
</dbReference>
<dbReference type="GO" id="GO:0000155">
    <property type="term" value="F:phosphorelay sensor kinase activity"/>
    <property type="evidence" value="ECO:0007669"/>
    <property type="project" value="InterPro"/>
</dbReference>
<dbReference type="SUPFAM" id="SSF52540">
    <property type="entry name" value="P-loop containing nucleoside triphosphate hydrolases"/>
    <property type="match status" value="1"/>
</dbReference>
<evidence type="ECO:0000313" key="15">
    <source>
        <dbReference type="EMBL" id="SPT70255.1"/>
    </source>
</evidence>
<keyword evidence="16" id="KW-1185">Reference proteome</keyword>
<dbReference type="SUPFAM" id="SSF55874">
    <property type="entry name" value="ATPase domain of HSP90 chaperone/DNA topoisomerase II/histidine kinase"/>
    <property type="match status" value="1"/>
</dbReference>
<evidence type="ECO:0000256" key="8">
    <source>
        <dbReference type="ARBA" id="ARBA00022777"/>
    </source>
</evidence>
<evidence type="ECO:0000256" key="1">
    <source>
        <dbReference type="ARBA" id="ARBA00000085"/>
    </source>
</evidence>
<feature type="transmembrane region" description="Helical" evidence="13">
    <location>
        <begin position="414"/>
        <end position="440"/>
    </location>
</feature>
<dbReference type="SUPFAM" id="SSF47384">
    <property type="entry name" value="Homodimeric domain of signal transducing histidine kinase"/>
    <property type="match status" value="1"/>
</dbReference>
<evidence type="ECO:0000256" key="11">
    <source>
        <dbReference type="ARBA" id="ARBA00023012"/>
    </source>
</evidence>
<keyword evidence="5 15" id="KW-0808">Transferase</keyword>
<dbReference type="Gene3D" id="3.40.50.300">
    <property type="entry name" value="P-loop containing nucleotide triphosphate hydrolases"/>
    <property type="match status" value="1"/>
</dbReference>
<reference evidence="15 16" key="1">
    <citation type="submission" date="2018-06" db="EMBL/GenBank/DDBJ databases">
        <authorList>
            <consortium name="Pathogen Informatics"/>
            <person name="Doyle S."/>
        </authorList>
    </citation>
    <scope>NUCLEOTIDE SEQUENCE [LARGE SCALE GENOMIC DNA]</scope>
    <source>
        <strain evidence="15 16">NCTC13093</strain>
    </source>
</reference>
<feature type="domain" description="Histidine kinase" evidence="14">
    <location>
        <begin position="651"/>
        <end position="866"/>
    </location>
</feature>
<dbReference type="GO" id="GO:0005524">
    <property type="term" value="F:ATP binding"/>
    <property type="evidence" value="ECO:0007669"/>
    <property type="project" value="UniProtKB-KW"/>
</dbReference>
<dbReference type="CDD" id="cd00082">
    <property type="entry name" value="HisKA"/>
    <property type="match status" value="1"/>
</dbReference>
<evidence type="ECO:0000256" key="9">
    <source>
        <dbReference type="ARBA" id="ARBA00022840"/>
    </source>
</evidence>
<dbReference type="InterPro" id="IPR025201">
    <property type="entry name" value="KdpD_TM"/>
</dbReference>
<dbReference type="Gene3D" id="3.30.450.40">
    <property type="match status" value="1"/>
</dbReference>
<comment type="catalytic activity">
    <reaction evidence="1">
        <text>ATP + protein L-histidine = ADP + protein N-phospho-L-histidine.</text>
        <dbReference type="EC" id="2.7.13.3"/>
    </reaction>
</comment>
<keyword evidence="4" id="KW-0597">Phosphoprotein</keyword>
<dbReference type="SMART" id="SM00387">
    <property type="entry name" value="HATPase_c"/>
    <property type="match status" value="1"/>
</dbReference>
<evidence type="ECO:0000256" key="5">
    <source>
        <dbReference type="ARBA" id="ARBA00022679"/>
    </source>
</evidence>
<dbReference type="InterPro" id="IPR003594">
    <property type="entry name" value="HATPase_dom"/>
</dbReference>
<dbReference type="InterPro" id="IPR003661">
    <property type="entry name" value="HisK_dim/P_dom"/>
</dbReference>
<feature type="transmembrane region" description="Helical" evidence="13">
    <location>
        <begin position="460"/>
        <end position="479"/>
    </location>
</feature>
<dbReference type="PROSITE" id="PS50109">
    <property type="entry name" value="HIS_KIN"/>
    <property type="match status" value="1"/>
</dbReference>
<feature type="transmembrane region" description="Helical" evidence="13">
    <location>
        <begin position="385"/>
        <end position="402"/>
    </location>
</feature>
<evidence type="ECO:0000256" key="2">
    <source>
        <dbReference type="ARBA" id="ARBA00004141"/>
    </source>
</evidence>
<evidence type="ECO:0000256" key="12">
    <source>
        <dbReference type="ARBA" id="ARBA00023136"/>
    </source>
</evidence>
<dbReference type="PANTHER" id="PTHR45569">
    <property type="entry name" value="SENSOR PROTEIN KDPD"/>
    <property type="match status" value="1"/>
</dbReference>
<dbReference type="PANTHER" id="PTHR45569:SF1">
    <property type="entry name" value="SENSOR PROTEIN KDPD"/>
    <property type="match status" value="1"/>
</dbReference>
<dbReference type="InterPro" id="IPR038318">
    <property type="entry name" value="KdpD_sf"/>
</dbReference>
<keyword evidence="12 13" id="KW-0472">Membrane</keyword>
<dbReference type="Pfam" id="PF02518">
    <property type="entry name" value="HATPase_c"/>
    <property type="match status" value="1"/>
</dbReference>
<dbReference type="InterPro" id="IPR036890">
    <property type="entry name" value="HATPase_C_sf"/>
</dbReference>